<evidence type="ECO:0000313" key="1">
    <source>
        <dbReference type="EMBL" id="GAA2105989.1"/>
    </source>
</evidence>
<proteinExistence type="predicted"/>
<name>A0ABN2X8M5_9ACTN</name>
<reference evidence="1 2" key="1">
    <citation type="journal article" date="2019" name="Int. J. Syst. Evol. Microbiol.">
        <title>The Global Catalogue of Microorganisms (GCM) 10K type strain sequencing project: providing services to taxonomists for standard genome sequencing and annotation.</title>
        <authorList>
            <consortium name="The Broad Institute Genomics Platform"/>
            <consortium name="The Broad Institute Genome Sequencing Center for Infectious Disease"/>
            <person name="Wu L."/>
            <person name="Ma J."/>
        </authorList>
    </citation>
    <scope>NUCLEOTIDE SEQUENCE [LARGE SCALE GENOMIC DNA]</scope>
    <source>
        <strain evidence="1 2">JCM 15478</strain>
    </source>
</reference>
<organism evidence="1 2">
    <name type="scientific">Streptomyces albiaxialis</name>
    <dbReference type="NCBI Taxonomy" id="329523"/>
    <lineage>
        <taxon>Bacteria</taxon>
        <taxon>Bacillati</taxon>
        <taxon>Actinomycetota</taxon>
        <taxon>Actinomycetes</taxon>
        <taxon>Kitasatosporales</taxon>
        <taxon>Streptomycetaceae</taxon>
        <taxon>Streptomyces</taxon>
    </lineage>
</organism>
<keyword evidence="2" id="KW-1185">Reference proteome</keyword>
<protein>
    <submittedName>
        <fullName evidence="1">Uncharacterized protein</fullName>
    </submittedName>
</protein>
<sequence length="145" mass="16089">MNHQQSSARQAEYVAACRDQLHQARRRMSEGLLRVGHAARSALLPTDVAPLAAHVLGLTSDATAVTAPAMDLAVVLVQTEPHQVDALSGRAVGLCWRCEKHREVEWVGPVPVGIDRPPMYMCEPCRTRWVELAHWTLRTRDSAHL</sequence>
<accession>A0ABN2X8M5</accession>
<dbReference type="Proteomes" id="UP001500016">
    <property type="component" value="Unassembled WGS sequence"/>
</dbReference>
<evidence type="ECO:0000313" key="2">
    <source>
        <dbReference type="Proteomes" id="UP001500016"/>
    </source>
</evidence>
<dbReference type="EMBL" id="BAAAPE010000048">
    <property type="protein sequence ID" value="GAA2105989.1"/>
    <property type="molecule type" value="Genomic_DNA"/>
</dbReference>
<comment type="caution">
    <text evidence="1">The sequence shown here is derived from an EMBL/GenBank/DDBJ whole genome shotgun (WGS) entry which is preliminary data.</text>
</comment>
<gene>
    <name evidence="1" type="ORF">GCM10009801_82020</name>
</gene>